<name>A0A0A9CBX2_ARUDO</name>
<dbReference type="AlphaFoldDB" id="A0A0A9CBX2"/>
<proteinExistence type="predicted"/>
<organism evidence="1">
    <name type="scientific">Arundo donax</name>
    <name type="common">Giant reed</name>
    <name type="synonym">Donax arundinaceus</name>
    <dbReference type="NCBI Taxonomy" id="35708"/>
    <lineage>
        <taxon>Eukaryota</taxon>
        <taxon>Viridiplantae</taxon>
        <taxon>Streptophyta</taxon>
        <taxon>Embryophyta</taxon>
        <taxon>Tracheophyta</taxon>
        <taxon>Spermatophyta</taxon>
        <taxon>Magnoliopsida</taxon>
        <taxon>Liliopsida</taxon>
        <taxon>Poales</taxon>
        <taxon>Poaceae</taxon>
        <taxon>PACMAD clade</taxon>
        <taxon>Arundinoideae</taxon>
        <taxon>Arundineae</taxon>
        <taxon>Arundo</taxon>
    </lineage>
</organism>
<protein>
    <submittedName>
        <fullName evidence="1">Uncharacterized protein</fullName>
    </submittedName>
</protein>
<accession>A0A0A9CBX2</accession>
<evidence type="ECO:0000313" key="1">
    <source>
        <dbReference type="EMBL" id="JAD73809.1"/>
    </source>
</evidence>
<dbReference type="EMBL" id="GBRH01224086">
    <property type="protein sequence ID" value="JAD73809.1"/>
    <property type="molecule type" value="Transcribed_RNA"/>
</dbReference>
<sequence length="32" mass="4027">MLRESSHILHHDYLYQRLMAQNNHVIHYDNYD</sequence>
<reference evidence="1" key="2">
    <citation type="journal article" date="2015" name="Data Brief">
        <title>Shoot transcriptome of the giant reed, Arundo donax.</title>
        <authorList>
            <person name="Barrero R.A."/>
            <person name="Guerrero F.D."/>
            <person name="Moolhuijzen P."/>
            <person name="Goolsby J.A."/>
            <person name="Tidwell J."/>
            <person name="Bellgard S.E."/>
            <person name="Bellgard M.I."/>
        </authorList>
    </citation>
    <scope>NUCLEOTIDE SEQUENCE</scope>
    <source>
        <tissue evidence="1">Shoot tissue taken approximately 20 cm above the soil surface</tissue>
    </source>
</reference>
<reference evidence="1" key="1">
    <citation type="submission" date="2014-09" db="EMBL/GenBank/DDBJ databases">
        <authorList>
            <person name="Magalhaes I.L.F."/>
            <person name="Oliveira U."/>
            <person name="Santos F.R."/>
            <person name="Vidigal T.H.D.A."/>
            <person name="Brescovit A.D."/>
            <person name="Santos A.J."/>
        </authorList>
    </citation>
    <scope>NUCLEOTIDE SEQUENCE</scope>
    <source>
        <tissue evidence="1">Shoot tissue taken approximately 20 cm above the soil surface</tissue>
    </source>
</reference>